<dbReference type="Proteomes" id="UP000034320">
    <property type="component" value="Unassembled WGS sequence"/>
</dbReference>
<dbReference type="GO" id="GO:0006412">
    <property type="term" value="P:translation"/>
    <property type="evidence" value="ECO:0007669"/>
    <property type="project" value="UniProtKB-UniRule"/>
</dbReference>
<sequence length="57" mass="6811">MAKKEQRILISLVCQTCKSQNYITNKNKLNEQEKIVLKKYCRTCKKHTDHKESEKLD</sequence>
<name>A0A0G0ZH01_9BACT</name>
<reference evidence="6 7" key="1">
    <citation type="journal article" date="2015" name="Nature">
        <title>rRNA introns, odd ribosomes, and small enigmatic genomes across a large radiation of phyla.</title>
        <authorList>
            <person name="Brown C.T."/>
            <person name="Hug L.A."/>
            <person name="Thomas B.C."/>
            <person name="Sharon I."/>
            <person name="Castelle C.J."/>
            <person name="Singh A."/>
            <person name="Wilkins M.J."/>
            <person name="Williams K.H."/>
            <person name="Banfield J.F."/>
        </authorList>
    </citation>
    <scope>NUCLEOTIDE SEQUENCE [LARGE SCALE GENOMIC DNA]</scope>
</reference>
<gene>
    <name evidence="5" type="primary">rpmG</name>
    <name evidence="6" type="ORF">UV09_C0001G0062</name>
</gene>
<dbReference type="PANTHER" id="PTHR43168:SF2">
    <property type="entry name" value="LARGE RIBOSOMAL SUBUNIT PROTEIN BL33C"/>
    <property type="match status" value="1"/>
</dbReference>
<dbReference type="InterPro" id="IPR001705">
    <property type="entry name" value="Ribosomal_bL33"/>
</dbReference>
<proteinExistence type="inferred from homology"/>
<evidence type="ECO:0000256" key="3">
    <source>
        <dbReference type="ARBA" id="ARBA00023274"/>
    </source>
</evidence>
<comment type="caution">
    <text evidence="6">The sequence shown here is derived from an EMBL/GenBank/DDBJ whole genome shotgun (WGS) entry which is preliminary data.</text>
</comment>
<dbReference type="NCBIfam" id="TIGR01023">
    <property type="entry name" value="rpmG_bact"/>
    <property type="match status" value="1"/>
</dbReference>
<dbReference type="InterPro" id="IPR018264">
    <property type="entry name" value="Ribosomal_bL33_CS"/>
</dbReference>
<dbReference type="Gene3D" id="2.20.28.120">
    <property type="entry name" value="Ribosomal protein L33"/>
    <property type="match status" value="1"/>
</dbReference>
<organism evidence="6 7">
    <name type="scientific">Candidatus Gottesmanbacteria bacterium GW2011_GWA2_42_18</name>
    <dbReference type="NCBI Taxonomy" id="1618442"/>
    <lineage>
        <taxon>Bacteria</taxon>
        <taxon>Candidatus Gottesmaniibacteriota</taxon>
    </lineage>
</organism>
<dbReference type="InterPro" id="IPR038584">
    <property type="entry name" value="Ribosomal_bL33_sf"/>
</dbReference>
<dbReference type="PANTHER" id="PTHR43168">
    <property type="entry name" value="50S RIBOSOMAL PROTEIN L33, CHLOROPLASTIC"/>
    <property type="match status" value="1"/>
</dbReference>
<accession>A0A0G0ZH01</accession>
<dbReference type="AlphaFoldDB" id="A0A0G0ZH01"/>
<dbReference type="InterPro" id="IPR011332">
    <property type="entry name" value="Ribosomal_zn-bd"/>
</dbReference>
<dbReference type="GO" id="GO:1990904">
    <property type="term" value="C:ribonucleoprotein complex"/>
    <property type="evidence" value="ECO:0007669"/>
    <property type="project" value="UniProtKB-KW"/>
</dbReference>
<evidence type="ECO:0000256" key="1">
    <source>
        <dbReference type="ARBA" id="ARBA00007596"/>
    </source>
</evidence>
<dbReference type="Pfam" id="PF00471">
    <property type="entry name" value="Ribosomal_L33"/>
    <property type="match status" value="1"/>
</dbReference>
<protein>
    <recommendedName>
        <fullName evidence="4 5">Large ribosomal subunit protein bL33</fullName>
    </recommendedName>
</protein>
<dbReference type="HAMAP" id="MF_00294">
    <property type="entry name" value="Ribosomal_bL33"/>
    <property type="match status" value="1"/>
</dbReference>
<dbReference type="GO" id="GO:0003735">
    <property type="term" value="F:structural constituent of ribosome"/>
    <property type="evidence" value="ECO:0007669"/>
    <property type="project" value="InterPro"/>
</dbReference>
<dbReference type="GO" id="GO:0005840">
    <property type="term" value="C:ribosome"/>
    <property type="evidence" value="ECO:0007669"/>
    <property type="project" value="UniProtKB-KW"/>
</dbReference>
<dbReference type="GO" id="GO:0005737">
    <property type="term" value="C:cytoplasm"/>
    <property type="evidence" value="ECO:0007669"/>
    <property type="project" value="UniProtKB-ARBA"/>
</dbReference>
<keyword evidence="2 5" id="KW-0689">Ribosomal protein</keyword>
<evidence type="ECO:0000313" key="7">
    <source>
        <dbReference type="Proteomes" id="UP000034320"/>
    </source>
</evidence>
<evidence type="ECO:0000256" key="5">
    <source>
        <dbReference type="HAMAP-Rule" id="MF_00294"/>
    </source>
</evidence>
<dbReference type="NCBIfam" id="NF001860">
    <property type="entry name" value="PRK00595.1"/>
    <property type="match status" value="1"/>
</dbReference>
<evidence type="ECO:0000256" key="4">
    <source>
        <dbReference type="ARBA" id="ARBA00035176"/>
    </source>
</evidence>
<dbReference type="NCBIfam" id="NF001764">
    <property type="entry name" value="PRK00504.1"/>
    <property type="match status" value="1"/>
</dbReference>
<evidence type="ECO:0000313" key="6">
    <source>
        <dbReference type="EMBL" id="KKS48030.1"/>
    </source>
</evidence>
<dbReference type="PROSITE" id="PS00582">
    <property type="entry name" value="RIBOSOMAL_L33"/>
    <property type="match status" value="1"/>
</dbReference>
<keyword evidence="3 5" id="KW-0687">Ribonucleoprotein</keyword>
<dbReference type="SUPFAM" id="SSF57829">
    <property type="entry name" value="Zn-binding ribosomal proteins"/>
    <property type="match status" value="1"/>
</dbReference>
<comment type="similarity">
    <text evidence="1 5">Belongs to the bacterial ribosomal protein bL33 family.</text>
</comment>
<evidence type="ECO:0000256" key="2">
    <source>
        <dbReference type="ARBA" id="ARBA00022980"/>
    </source>
</evidence>
<dbReference type="EMBL" id="LCDD01000001">
    <property type="protein sequence ID" value="KKS48030.1"/>
    <property type="molecule type" value="Genomic_DNA"/>
</dbReference>